<evidence type="ECO:0000313" key="4">
    <source>
        <dbReference type="Proteomes" id="UP001501358"/>
    </source>
</evidence>
<dbReference type="RefSeq" id="WP_344385539.1">
    <property type="nucleotide sequence ID" value="NZ_BAAATA010000041.1"/>
</dbReference>
<evidence type="ECO:0000256" key="1">
    <source>
        <dbReference type="SAM" id="MobiDB-lite"/>
    </source>
</evidence>
<reference evidence="3 4" key="1">
    <citation type="journal article" date="2019" name="Int. J. Syst. Evol. Microbiol.">
        <title>The Global Catalogue of Microorganisms (GCM) 10K type strain sequencing project: providing services to taxonomists for standard genome sequencing and annotation.</title>
        <authorList>
            <consortium name="The Broad Institute Genomics Platform"/>
            <consortium name="The Broad Institute Genome Sequencing Center for Infectious Disease"/>
            <person name="Wu L."/>
            <person name="Ma J."/>
        </authorList>
    </citation>
    <scope>NUCLEOTIDE SEQUENCE [LARGE SCALE GENOMIC DNA]</scope>
    <source>
        <strain evidence="3 4">JCM 6307</strain>
    </source>
</reference>
<dbReference type="InterPro" id="IPR043763">
    <property type="entry name" value="DUF5709"/>
</dbReference>
<name>A0ABN3MQZ6_9ACTN</name>
<dbReference type="Pfam" id="PF18970">
    <property type="entry name" value="DUF5709"/>
    <property type="match status" value="1"/>
</dbReference>
<feature type="region of interest" description="Disordered" evidence="1">
    <location>
        <begin position="1"/>
        <end position="114"/>
    </location>
</feature>
<sequence length="159" mass="16411">MSDNTMGDDVYQPQGEDVVDDAGPLDSGDTLNDRGVEPLDEGYSPPERPLGADEWGTTAEEQHRGETLDRRLSREVPDVAVPEGNGIGDLAGGDGEPIDEEVGGPRAGRLVAPDEGAHTDTDAELFASDVGIDSGAAGAEEAAVHIVPEPEAPEDGTAP</sequence>
<comment type="caution">
    <text evidence="3">The sequence shown here is derived from an EMBL/GenBank/DDBJ whole genome shotgun (WGS) entry which is preliminary data.</text>
</comment>
<evidence type="ECO:0000259" key="2">
    <source>
        <dbReference type="Pfam" id="PF18970"/>
    </source>
</evidence>
<protein>
    <submittedName>
        <fullName evidence="3">DUF5709 domain-containing protein</fullName>
    </submittedName>
</protein>
<proteinExistence type="predicted"/>
<dbReference type="EMBL" id="BAAATA010000041">
    <property type="protein sequence ID" value="GAA2506909.1"/>
    <property type="molecule type" value="Genomic_DNA"/>
</dbReference>
<accession>A0ABN3MQZ6</accession>
<evidence type="ECO:0000313" key="3">
    <source>
        <dbReference type="EMBL" id="GAA2506909.1"/>
    </source>
</evidence>
<dbReference type="Proteomes" id="UP001501358">
    <property type="component" value="Unassembled WGS sequence"/>
</dbReference>
<keyword evidence="4" id="KW-1185">Reference proteome</keyword>
<organism evidence="3 4">
    <name type="scientific">Streptomyces thermolineatus</name>
    <dbReference type="NCBI Taxonomy" id="44033"/>
    <lineage>
        <taxon>Bacteria</taxon>
        <taxon>Bacillati</taxon>
        <taxon>Actinomycetota</taxon>
        <taxon>Actinomycetes</taxon>
        <taxon>Kitasatosporales</taxon>
        <taxon>Streptomycetaceae</taxon>
        <taxon>Streptomyces</taxon>
    </lineage>
</organism>
<feature type="domain" description="DUF5709" evidence="2">
    <location>
        <begin position="101"/>
        <end position="149"/>
    </location>
</feature>
<feature type="compositionally biased region" description="Basic and acidic residues" evidence="1">
    <location>
        <begin position="60"/>
        <end position="77"/>
    </location>
</feature>
<feature type="compositionally biased region" description="Gly residues" evidence="1">
    <location>
        <begin position="85"/>
        <end position="95"/>
    </location>
</feature>
<gene>
    <name evidence="3" type="ORF">GCM10010406_49370</name>
</gene>